<dbReference type="Proteomes" id="UP000009881">
    <property type="component" value="Unassembled WGS sequence"/>
</dbReference>
<evidence type="ECO:0000256" key="15">
    <source>
        <dbReference type="PIRSR" id="PIRSR006769-2"/>
    </source>
</evidence>
<dbReference type="PATRIC" id="fig|1238182.3.peg.1630"/>
<keyword evidence="10 13" id="KW-0521">NADP</keyword>
<feature type="binding site" evidence="15">
    <location>
        <begin position="325"/>
        <end position="331"/>
    </location>
    <ligand>
        <name>NADP(+)</name>
        <dbReference type="ChEBI" id="CHEBI:58349"/>
    </ligand>
</feature>
<feature type="active site" description="Proton donor" evidence="14">
    <location>
        <position position="79"/>
    </location>
</feature>
<dbReference type="Gene3D" id="3.40.430.10">
    <property type="entry name" value="Dihydrofolate Reductase, subunit A"/>
    <property type="match status" value="1"/>
</dbReference>
<comment type="catalytic activity">
    <reaction evidence="13">
        <text>5-amino-6-(5-phospho-D-ribitylamino)uracil + NADP(+) = 5-amino-6-(5-phospho-D-ribosylamino)uracil + NADPH + H(+)</text>
        <dbReference type="Rhea" id="RHEA:17845"/>
        <dbReference type="ChEBI" id="CHEBI:15378"/>
        <dbReference type="ChEBI" id="CHEBI:57783"/>
        <dbReference type="ChEBI" id="CHEBI:58349"/>
        <dbReference type="ChEBI" id="CHEBI:58421"/>
        <dbReference type="ChEBI" id="CHEBI:58453"/>
        <dbReference type="EC" id="1.1.1.193"/>
    </reaction>
</comment>
<evidence type="ECO:0000313" key="20">
    <source>
        <dbReference type="Proteomes" id="UP000009881"/>
    </source>
</evidence>
<dbReference type="InterPro" id="IPR016192">
    <property type="entry name" value="APOBEC/CMP_deaminase_Zn-bd"/>
</dbReference>
<dbReference type="EC" id="3.5.4.26" evidence="13"/>
<evidence type="ECO:0000256" key="6">
    <source>
        <dbReference type="ARBA" id="ARBA00022619"/>
    </source>
</evidence>
<evidence type="ECO:0000256" key="12">
    <source>
        <dbReference type="ARBA" id="ARBA00023268"/>
    </source>
</evidence>
<dbReference type="Pfam" id="PF00383">
    <property type="entry name" value="dCMP_cyt_deam_1"/>
    <property type="match status" value="1"/>
</dbReference>
<name>K9H067_9PROT</name>
<dbReference type="InterPro" id="IPR011549">
    <property type="entry name" value="RibD_C"/>
</dbReference>
<dbReference type="InterPro" id="IPR050765">
    <property type="entry name" value="Riboflavin_Biosynth_HTPR"/>
</dbReference>
<keyword evidence="8 13" id="KW-0378">Hydrolase</keyword>
<dbReference type="NCBIfam" id="TIGR00227">
    <property type="entry name" value="ribD_Cterm"/>
    <property type="match status" value="1"/>
</dbReference>
<comment type="similarity">
    <text evidence="5 13">In the C-terminal section; belongs to the HTP reductase family.</text>
</comment>
<protein>
    <recommendedName>
        <fullName evidence="13">Riboflavin biosynthesis protein RibD</fullName>
    </recommendedName>
    <domain>
        <recommendedName>
            <fullName evidence="13">Diaminohydroxyphosphoribosylaminopyrimidine deaminase</fullName>
            <shortName evidence="13">DRAP deaminase</shortName>
            <ecNumber evidence="13">3.5.4.26</ecNumber>
        </recommendedName>
        <alternativeName>
            <fullName evidence="13">Riboflavin-specific deaminase</fullName>
        </alternativeName>
    </domain>
    <domain>
        <recommendedName>
            <fullName evidence="13">5-amino-6-(5-phosphoribosylamino)uracil reductase</fullName>
            <ecNumber evidence="13">1.1.1.193</ecNumber>
        </recommendedName>
        <alternativeName>
            <fullName evidence="13">HTP reductase</fullName>
        </alternativeName>
    </domain>
</protein>
<feature type="binding site" evidence="15">
    <location>
        <position position="197"/>
    </location>
    <ligand>
        <name>NADP(+)</name>
        <dbReference type="ChEBI" id="CHEBI:58349"/>
    </ligand>
</feature>
<evidence type="ECO:0000256" key="2">
    <source>
        <dbReference type="ARBA" id="ARBA00004882"/>
    </source>
</evidence>
<dbReference type="GO" id="GO:0008703">
    <property type="term" value="F:5-amino-6-(5-phosphoribosylamino)uracil reductase activity"/>
    <property type="evidence" value="ECO:0007669"/>
    <property type="project" value="UniProtKB-EC"/>
</dbReference>
<evidence type="ECO:0000256" key="3">
    <source>
        <dbReference type="ARBA" id="ARBA00004910"/>
    </source>
</evidence>
<feature type="binding site" evidence="15">
    <location>
        <position position="211"/>
    </location>
    <ligand>
        <name>substrate</name>
    </ligand>
</feature>
<dbReference type="EC" id="1.1.1.193" evidence="13"/>
<comment type="cofactor">
    <cofactor evidence="13 16">
        <name>Zn(2+)</name>
        <dbReference type="ChEBI" id="CHEBI:29105"/>
    </cofactor>
    <text evidence="13 16">Binds 1 zinc ion.</text>
</comment>
<evidence type="ECO:0000256" key="16">
    <source>
        <dbReference type="PIRSR" id="PIRSR006769-3"/>
    </source>
</evidence>
<sequence>MSSGSSSRASAGGAEDHGRNAAPPPDARTMHLHMGAALALARRGLGRVWPNPTVGCVVVKDGHVVGRGFTQPGGRPHAEPLALAMAGEAAHGADVYVSLEPCSHYGKTPPCADALVKAGVARVIAAAVDPDPRVSGRGLARLREAGIEVVEGVRRDEAEALNAGFFSRVRTGRPLVTLKCATTLDGRIALASGESKWITGPEARRRGHLLRCAHDAILIGSGTALADDPTLTCRLPGLEDCSPVRVVLDGSLRLPVTSALVRSAKAVPLWIVTSPGHDPDRLEAFTGHGAEVLEAACDESGALVPEAVLNVLGARGITRVLVEGGGRVAAAMLRDGCVDGLAWFRAGKVIGGDGRAAVADLALDRLTAAPEFAPVSFTRVGDDVLEVLEKR</sequence>
<evidence type="ECO:0000256" key="10">
    <source>
        <dbReference type="ARBA" id="ARBA00022857"/>
    </source>
</evidence>
<dbReference type="FunFam" id="3.40.140.10:FF:000025">
    <property type="entry name" value="Riboflavin biosynthesis protein RibD"/>
    <property type="match status" value="1"/>
</dbReference>
<feature type="binding site" evidence="15">
    <location>
        <position position="323"/>
    </location>
    <ligand>
        <name>substrate</name>
    </ligand>
</feature>
<dbReference type="STRING" id="1238182.C882_3968"/>
<comment type="pathway">
    <text evidence="2 13">Cofactor biosynthesis; riboflavin biosynthesis; 5-amino-6-(D-ribitylamino)uracil from GTP: step 2/4.</text>
</comment>
<comment type="catalytic activity">
    <reaction evidence="13">
        <text>2,5-diamino-6-hydroxy-4-(5-phosphoribosylamino)-pyrimidine + H2O + H(+) = 5-amino-6-(5-phospho-D-ribosylamino)uracil + NH4(+)</text>
        <dbReference type="Rhea" id="RHEA:21868"/>
        <dbReference type="ChEBI" id="CHEBI:15377"/>
        <dbReference type="ChEBI" id="CHEBI:15378"/>
        <dbReference type="ChEBI" id="CHEBI:28938"/>
        <dbReference type="ChEBI" id="CHEBI:58453"/>
        <dbReference type="ChEBI" id="CHEBI:58614"/>
        <dbReference type="EC" id="3.5.4.26"/>
    </reaction>
</comment>
<dbReference type="PANTHER" id="PTHR38011:SF7">
    <property type="entry name" value="2,5-DIAMINO-6-RIBOSYLAMINO-4(3H)-PYRIMIDINONE 5'-PHOSPHATE REDUCTASE"/>
    <property type="match status" value="1"/>
</dbReference>
<dbReference type="InterPro" id="IPR004794">
    <property type="entry name" value="Eubact_RibD"/>
</dbReference>
<gene>
    <name evidence="19" type="ORF">C882_3968</name>
</gene>
<feature type="domain" description="CMP/dCMP-type deaminase" evidence="18">
    <location>
        <begin position="28"/>
        <end position="150"/>
    </location>
</feature>
<feature type="binding site" evidence="16">
    <location>
        <position position="77"/>
    </location>
    <ligand>
        <name>Zn(2+)</name>
        <dbReference type="ChEBI" id="CHEBI:29105"/>
        <note>catalytic</note>
    </ligand>
</feature>
<evidence type="ECO:0000256" key="4">
    <source>
        <dbReference type="ARBA" id="ARBA00005259"/>
    </source>
</evidence>
<dbReference type="eggNOG" id="COG1985">
    <property type="taxonomic scope" value="Bacteria"/>
</dbReference>
<evidence type="ECO:0000256" key="17">
    <source>
        <dbReference type="SAM" id="MobiDB-lite"/>
    </source>
</evidence>
<dbReference type="GO" id="GO:0009231">
    <property type="term" value="P:riboflavin biosynthetic process"/>
    <property type="evidence" value="ECO:0007669"/>
    <property type="project" value="UniProtKB-UniPathway"/>
</dbReference>
<dbReference type="GO" id="GO:0008835">
    <property type="term" value="F:diaminohydroxyphosphoribosylaminopyrimidine deaminase activity"/>
    <property type="evidence" value="ECO:0007669"/>
    <property type="project" value="UniProtKB-EC"/>
</dbReference>
<evidence type="ECO:0000256" key="7">
    <source>
        <dbReference type="ARBA" id="ARBA00022723"/>
    </source>
</evidence>
<evidence type="ECO:0000256" key="8">
    <source>
        <dbReference type="ARBA" id="ARBA00022801"/>
    </source>
</evidence>
<evidence type="ECO:0000256" key="5">
    <source>
        <dbReference type="ARBA" id="ARBA00007417"/>
    </source>
</evidence>
<evidence type="ECO:0000256" key="1">
    <source>
        <dbReference type="ARBA" id="ARBA00002151"/>
    </source>
</evidence>
<dbReference type="PROSITE" id="PS51747">
    <property type="entry name" value="CYT_DCMP_DEAMINASES_2"/>
    <property type="match status" value="1"/>
</dbReference>
<keyword evidence="20" id="KW-1185">Reference proteome</keyword>
<dbReference type="AlphaFoldDB" id="K9H067"/>
<evidence type="ECO:0000256" key="9">
    <source>
        <dbReference type="ARBA" id="ARBA00022833"/>
    </source>
</evidence>
<comment type="pathway">
    <text evidence="3 13">Cofactor biosynthesis; riboflavin biosynthesis; 5-amino-6-(D-ribitylamino)uracil from GTP: step 3/4.</text>
</comment>
<evidence type="ECO:0000256" key="14">
    <source>
        <dbReference type="PIRSR" id="PIRSR006769-1"/>
    </source>
</evidence>
<feature type="region of interest" description="Disordered" evidence="17">
    <location>
        <begin position="1"/>
        <end position="28"/>
    </location>
</feature>
<keyword evidence="12" id="KW-0511">Multifunctional enzyme</keyword>
<reference evidence="19 20" key="1">
    <citation type="journal article" date="2013" name="Genome Announc.">
        <title>Draft Genome Sequence of an Alphaproteobacterium, Caenispirillum salinarum AK4(T), Isolated from a Solar Saltern.</title>
        <authorList>
            <person name="Khatri I."/>
            <person name="Singh A."/>
            <person name="Korpole S."/>
            <person name="Pinnaka A.K."/>
            <person name="Subramanian S."/>
        </authorList>
    </citation>
    <scope>NUCLEOTIDE SEQUENCE [LARGE SCALE GENOMIC DNA]</scope>
    <source>
        <strain evidence="19 20">AK4</strain>
    </source>
</reference>
<evidence type="ECO:0000256" key="13">
    <source>
        <dbReference type="PIRNR" id="PIRNR006769"/>
    </source>
</evidence>
<dbReference type="PROSITE" id="PS00903">
    <property type="entry name" value="CYT_DCMP_DEAMINASES_1"/>
    <property type="match status" value="1"/>
</dbReference>
<dbReference type="GO" id="GO:0050661">
    <property type="term" value="F:NADP binding"/>
    <property type="evidence" value="ECO:0007669"/>
    <property type="project" value="InterPro"/>
</dbReference>
<keyword evidence="6 13" id="KW-0686">Riboflavin biosynthesis</keyword>
<dbReference type="eggNOG" id="COG0117">
    <property type="taxonomic scope" value="Bacteria"/>
</dbReference>
<keyword evidence="7 13" id="KW-0479">Metal-binding</keyword>
<evidence type="ECO:0000256" key="11">
    <source>
        <dbReference type="ARBA" id="ARBA00023002"/>
    </source>
</evidence>
<feature type="binding site" evidence="15">
    <location>
        <position position="223"/>
    </location>
    <ligand>
        <name>NADP(+)</name>
        <dbReference type="ChEBI" id="CHEBI:58349"/>
    </ligand>
</feature>
<dbReference type="GO" id="GO:0008270">
    <property type="term" value="F:zinc ion binding"/>
    <property type="evidence" value="ECO:0007669"/>
    <property type="project" value="InterPro"/>
</dbReference>
<dbReference type="CDD" id="cd01284">
    <property type="entry name" value="Riboflavin_deaminase-reductase"/>
    <property type="match status" value="1"/>
</dbReference>
<dbReference type="PIRSF" id="PIRSF006769">
    <property type="entry name" value="RibD"/>
    <property type="match status" value="1"/>
</dbReference>
<feature type="binding site" evidence="15">
    <location>
        <position position="195"/>
    </location>
    <ligand>
        <name>NADP(+)</name>
        <dbReference type="ChEBI" id="CHEBI:58349"/>
    </ligand>
</feature>
<dbReference type="InterPro" id="IPR016193">
    <property type="entry name" value="Cytidine_deaminase-like"/>
</dbReference>
<evidence type="ECO:0000313" key="19">
    <source>
        <dbReference type="EMBL" id="EKV31595.1"/>
    </source>
</evidence>
<feature type="binding site" evidence="15">
    <location>
        <position position="181"/>
    </location>
    <ligand>
        <name>NADP(+)</name>
        <dbReference type="ChEBI" id="CHEBI:58349"/>
    </ligand>
</feature>
<accession>K9H067</accession>
<dbReference type="EMBL" id="ANHY01000006">
    <property type="protein sequence ID" value="EKV31595.1"/>
    <property type="molecule type" value="Genomic_DNA"/>
</dbReference>
<dbReference type="InterPro" id="IPR002734">
    <property type="entry name" value="RibDG_C"/>
</dbReference>
<feature type="compositionally biased region" description="Low complexity" evidence="17">
    <location>
        <begin position="1"/>
        <end position="13"/>
    </location>
</feature>
<feature type="binding site" evidence="16">
    <location>
        <position position="102"/>
    </location>
    <ligand>
        <name>Zn(2+)</name>
        <dbReference type="ChEBI" id="CHEBI:29105"/>
        <note>catalytic</note>
    </ligand>
</feature>
<comment type="caution">
    <text evidence="19">The sequence shown here is derived from an EMBL/GenBank/DDBJ whole genome shotgun (WGS) entry which is preliminary data.</text>
</comment>
<dbReference type="SUPFAM" id="SSF53597">
    <property type="entry name" value="Dihydrofolate reductase-like"/>
    <property type="match status" value="1"/>
</dbReference>
<dbReference type="Pfam" id="PF01872">
    <property type="entry name" value="RibD_C"/>
    <property type="match status" value="1"/>
</dbReference>
<comment type="similarity">
    <text evidence="4 13">In the N-terminal section; belongs to the cytidine and deoxycytidylate deaminase family.</text>
</comment>
<feature type="binding site" evidence="15">
    <location>
        <position position="231"/>
    </location>
    <ligand>
        <name>substrate</name>
    </ligand>
</feature>
<keyword evidence="11 13" id="KW-0560">Oxidoreductase</keyword>
<dbReference type="NCBIfam" id="TIGR00326">
    <property type="entry name" value="eubact_ribD"/>
    <property type="match status" value="1"/>
</dbReference>
<dbReference type="InterPro" id="IPR024072">
    <property type="entry name" value="DHFR-like_dom_sf"/>
</dbReference>
<dbReference type="SUPFAM" id="SSF53927">
    <property type="entry name" value="Cytidine deaminase-like"/>
    <property type="match status" value="1"/>
</dbReference>
<feature type="binding site" evidence="15">
    <location>
        <position position="227"/>
    </location>
    <ligand>
        <name>NADP(+)</name>
        <dbReference type="ChEBI" id="CHEBI:58349"/>
    </ligand>
</feature>
<evidence type="ECO:0000259" key="18">
    <source>
        <dbReference type="PROSITE" id="PS51747"/>
    </source>
</evidence>
<organism evidence="19 20">
    <name type="scientific">Caenispirillum salinarum AK4</name>
    <dbReference type="NCBI Taxonomy" id="1238182"/>
    <lineage>
        <taxon>Bacteria</taxon>
        <taxon>Pseudomonadati</taxon>
        <taxon>Pseudomonadota</taxon>
        <taxon>Alphaproteobacteria</taxon>
        <taxon>Rhodospirillales</taxon>
        <taxon>Novispirillaceae</taxon>
        <taxon>Caenispirillum</taxon>
    </lineage>
</organism>
<feature type="binding site" evidence="16">
    <location>
        <position position="111"/>
    </location>
    <ligand>
        <name>Zn(2+)</name>
        <dbReference type="ChEBI" id="CHEBI:29105"/>
        <note>catalytic</note>
    </ligand>
</feature>
<dbReference type="Gene3D" id="3.40.140.10">
    <property type="entry name" value="Cytidine Deaminase, domain 2"/>
    <property type="match status" value="1"/>
</dbReference>
<comment type="function">
    <text evidence="1 13">Converts 2,5-diamino-6-(ribosylamino)-4(3h)-pyrimidinone 5'-phosphate into 5-amino-6-(ribosylamino)-2,4(1h,3h)-pyrimidinedione 5'-phosphate.</text>
</comment>
<keyword evidence="9 13" id="KW-0862">Zinc</keyword>
<feature type="binding site" evidence="15">
    <location>
        <position position="234"/>
    </location>
    <ligand>
        <name>substrate</name>
    </ligand>
</feature>
<dbReference type="PANTHER" id="PTHR38011">
    <property type="entry name" value="DIHYDROFOLATE REDUCTASE FAMILY PROTEIN (AFU_ORTHOLOGUE AFUA_8G06820)"/>
    <property type="match status" value="1"/>
</dbReference>
<proteinExistence type="inferred from homology"/>
<dbReference type="UniPathway" id="UPA00275">
    <property type="reaction ID" value="UER00401"/>
</dbReference>
<dbReference type="InterPro" id="IPR002125">
    <property type="entry name" value="CMP_dCMP_dom"/>
</dbReference>